<reference evidence="2" key="1">
    <citation type="submission" date="2018-11" db="EMBL/GenBank/DDBJ databases">
        <authorList>
            <consortium name="Pathogen Informatics"/>
        </authorList>
    </citation>
    <scope>NUCLEOTIDE SEQUENCE</scope>
</reference>
<evidence type="ECO:0000256" key="1">
    <source>
        <dbReference type="SAM" id="MobiDB-lite"/>
    </source>
</evidence>
<proteinExistence type="predicted"/>
<comment type="caution">
    <text evidence="2">The sequence shown here is derived from an EMBL/GenBank/DDBJ whole genome shotgun (WGS) entry which is preliminary data.</text>
</comment>
<evidence type="ECO:0000313" key="3">
    <source>
        <dbReference type="Proteomes" id="UP000784294"/>
    </source>
</evidence>
<accession>A0A3S5CLU1</accession>
<keyword evidence="3" id="KW-1185">Reference proteome</keyword>
<gene>
    <name evidence="2" type="ORF">PXEA_LOCUS25097</name>
</gene>
<organism evidence="2 3">
    <name type="scientific">Protopolystoma xenopodis</name>
    <dbReference type="NCBI Taxonomy" id="117903"/>
    <lineage>
        <taxon>Eukaryota</taxon>
        <taxon>Metazoa</taxon>
        <taxon>Spiralia</taxon>
        <taxon>Lophotrochozoa</taxon>
        <taxon>Platyhelminthes</taxon>
        <taxon>Monogenea</taxon>
        <taxon>Polyopisthocotylea</taxon>
        <taxon>Polystomatidea</taxon>
        <taxon>Polystomatidae</taxon>
        <taxon>Protopolystoma</taxon>
    </lineage>
</organism>
<feature type="compositionally biased region" description="Polar residues" evidence="1">
    <location>
        <begin position="45"/>
        <end position="64"/>
    </location>
</feature>
<evidence type="ECO:0000313" key="2">
    <source>
        <dbReference type="EMBL" id="VEL31657.1"/>
    </source>
</evidence>
<sequence length="197" mass="21084">MVNKGLTVRTSTLNDDVERIYGVVPLSADYLRHQRERWLAASATSSLGSPLTSRSGHYQRSGSSDMVAGVQPLPTRLAGVPTRRHLVEARGDAVMLYPTGRPTNDNLIKVTGSSETGTSLMWPGGGEHGPVAGGGIPLKLPYAAPIRLAGIWPTGRLKDDLPELQDGSTVGAREPEIAHVARKAVCDYQLKDQSMFG</sequence>
<dbReference type="AlphaFoldDB" id="A0A3S5CLU1"/>
<protein>
    <submittedName>
        <fullName evidence="2">Uncharacterized protein</fullName>
    </submittedName>
</protein>
<dbReference type="EMBL" id="CAAALY010125069">
    <property type="protein sequence ID" value="VEL31657.1"/>
    <property type="molecule type" value="Genomic_DNA"/>
</dbReference>
<dbReference type="Proteomes" id="UP000784294">
    <property type="component" value="Unassembled WGS sequence"/>
</dbReference>
<feature type="region of interest" description="Disordered" evidence="1">
    <location>
        <begin position="45"/>
        <end position="69"/>
    </location>
</feature>
<name>A0A3S5CLU1_9PLAT</name>